<evidence type="ECO:0000313" key="2">
    <source>
        <dbReference type="EMBL" id="CAD6962802.1"/>
    </source>
</evidence>
<keyword evidence="1" id="KW-0732">Signal</keyword>
<accession>A0A9N8QN52</accession>
<feature type="chain" id="PRO_5040313861" evidence="1">
    <location>
        <begin position="22"/>
        <end position="135"/>
    </location>
</feature>
<organism evidence="2 3">
    <name type="scientific">Tilletia laevis</name>
    <dbReference type="NCBI Taxonomy" id="157183"/>
    <lineage>
        <taxon>Eukaryota</taxon>
        <taxon>Fungi</taxon>
        <taxon>Dikarya</taxon>
        <taxon>Basidiomycota</taxon>
        <taxon>Ustilaginomycotina</taxon>
        <taxon>Exobasidiomycetes</taxon>
        <taxon>Tilletiales</taxon>
        <taxon>Tilletiaceae</taxon>
        <taxon>Tilletia</taxon>
    </lineage>
</organism>
<dbReference type="EMBL" id="CAJHJF010007358">
    <property type="protein sequence ID" value="CAD6962802.1"/>
    <property type="molecule type" value="Genomic_DNA"/>
</dbReference>
<evidence type="ECO:0000256" key="1">
    <source>
        <dbReference type="SAM" id="SignalP"/>
    </source>
</evidence>
<comment type="caution">
    <text evidence="2">The sequence shown here is derived from an EMBL/GenBank/DDBJ whole genome shotgun (WGS) entry which is preliminary data.</text>
</comment>
<name>A0A9N8QN52_9BASI</name>
<gene>
    <name evidence="2" type="ORF">JKILLFL_G2294</name>
</gene>
<evidence type="ECO:0000313" key="3">
    <source>
        <dbReference type="Proteomes" id="UP000836404"/>
    </source>
</evidence>
<feature type="signal peptide" evidence="1">
    <location>
        <begin position="1"/>
        <end position="21"/>
    </location>
</feature>
<protein>
    <submittedName>
        <fullName evidence="2">Uncharacterized protein</fullName>
    </submittedName>
</protein>
<keyword evidence="3" id="KW-1185">Reference proteome</keyword>
<dbReference type="Proteomes" id="UP000836404">
    <property type="component" value="Unassembled WGS sequence"/>
</dbReference>
<sequence>MKTVAATIALALAAAAASVFAAPIPRAAPSTDAPKAGDAGGKASIFLLASPEALLAHEEAIGLHARDFEEGLAGRDANGNVPIILITKPGDLLASHEAAGLHARDIHASLSRTAFLRISAGATCTTSWSASQSTV</sequence>
<proteinExistence type="predicted"/>
<dbReference type="AlphaFoldDB" id="A0A9N8QN52"/>
<reference evidence="2 3" key="1">
    <citation type="submission" date="2020-10" db="EMBL/GenBank/DDBJ databases">
        <authorList>
            <person name="Sedaghatjoo S."/>
        </authorList>
    </citation>
    <scope>NUCLEOTIDE SEQUENCE [LARGE SCALE GENOMIC DNA]</scope>
    <source>
        <strain evidence="2 3">LLFL</strain>
    </source>
</reference>